<comment type="caution">
    <text evidence="1">The sequence shown here is derived from an EMBL/GenBank/DDBJ whole genome shotgun (WGS) entry which is preliminary data.</text>
</comment>
<evidence type="ECO:0000313" key="2">
    <source>
        <dbReference type="Proteomes" id="UP000823775"/>
    </source>
</evidence>
<protein>
    <submittedName>
        <fullName evidence="1">Diacylglycerol kinase</fullName>
    </submittedName>
</protein>
<sequence length="123" mass="14071">MRTKAPKEGSCDLIAPLELPHSLHAFHRVSQADTLNKAARNYSSREYLDMLPVSVVLMLKQMNAYLDYCSSFKYPLDAGIHLIFDWLDSKVPLTAYLAKFCLRCIIFRKAITYFEEDFGITSA</sequence>
<reference evidence="1 2" key="1">
    <citation type="journal article" date="2021" name="BMC Genomics">
        <title>Datura genome reveals duplications of psychoactive alkaloid biosynthetic genes and high mutation rate following tissue culture.</title>
        <authorList>
            <person name="Rajewski A."/>
            <person name="Carter-House D."/>
            <person name="Stajich J."/>
            <person name="Litt A."/>
        </authorList>
    </citation>
    <scope>NUCLEOTIDE SEQUENCE [LARGE SCALE GENOMIC DNA]</scope>
    <source>
        <strain evidence="1">AR-01</strain>
    </source>
</reference>
<accession>A0ABS8UZZ7</accession>
<dbReference type="EMBL" id="JACEIK010003102">
    <property type="protein sequence ID" value="MCD9640322.1"/>
    <property type="molecule type" value="Genomic_DNA"/>
</dbReference>
<proteinExistence type="predicted"/>
<organism evidence="1 2">
    <name type="scientific">Datura stramonium</name>
    <name type="common">Jimsonweed</name>
    <name type="synonym">Common thornapple</name>
    <dbReference type="NCBI Taxonomy" id="4076"/>
    <lineage>
        <taxon>Eukaryota</taxon>
        <taxon>Viridiplantae</taxon>
        <taxon>Streptophyta</taxon>
        <taxon>Embryophyta</taxon>
        <taxon>Tracheophyta</taxon>
        <taxon>Spermatophyta</taxon>
        <taxon>Magnoliopsida</taxon>
        <taxon>eudicotyledons</taxon>
        <taxon>Gunneridae</taxon>
        <taxon>Pentapetalae</taxon>
        <taxon>asterids</taxon>
        <taxon>lamiids</taxon>
        <taxon>Solanales</taxon>
        <taxon>Solanaceae</taxon>
        <taxon>Solanoideae</taxon>
        <taxon>Datureae</taxon>
        <taxon>Datura</taxon>
    </lineage>
</organism>
<dbReference type="Proteomes" id="UP000823775">
    <property type="component" value="Unassembled WGS sequence"/>
</dbReference>
<keyword evidence="1" id="KW-0418">Kinase</keyword>
<evidence type="ECO:0000313" key="1">
    <source>
        <dbReference type="EMBL" id="MCD9640322.1"/>
    </source>
</evidence>
<keyword evidence="1" id="KW-0808">Transferase</keyword>
<name>A0ABS8UZZ7_DATST</name>
<dbReference type="GO" id="GO:0016301">
    <property type="term" value="F:kinase activity"/>
    <property type="evidence" value="ECO:0007669"/>
    <property type="project" value="UniProtKB-KW"/>
</dbReference>
<keyword evidence="2" id="KW-1185">Reference proteome</keyword>
<gene>
    <name evidence="1" type="primary">DGK1_2</name>
    <name evidence="1" type="ORF">HAX54_025598</name>
</gene>